<dbReference type="Pfam" id="PF00300">
    <property type="entry name" value="His_Phos_1"/>
    <property type="match status" value="1"/>
</dbReference>
<feature type="domain" description="Cupin type-1" evidence="7">
    <location>
        <begin position="54"/>
        <end position="200"/>
    </location>
</feature>
<dbReference type="InterPro" id="IPR014710">
    <property type="entry name" value="RmlC-like_jellyroll"/>
</dbReference>
<feature type="signal peptide" evidence="6">
    <location>
        <begin position="1"/>
        <end position="20"/>
    </location>
</feature>
<keyword evidence="9" id="KW-1185">Reference proteome</keyword>
<evidence type="ECO:0000256" key="3">
    <source>
        <dbReference type="ARBA" id="ARBA00022525"/>
    </source>
</evidence>
<dbReference type="Proteomes" id="UP001303373">
    <property type="component" value="Chromosome 4"/>
</dbReference>
<dbReference type="InterPro" id="IPR013078">
    <property type="entry name" value="His_Pase_superF_clade-1"/>
</dbReference>
<evidence type="ECO:0000256" key="2">
    <source>
        <dbReference type="ARBA" id="ARBA00007456"/>
    </source>
</evidence>
<dbReference type="InterPro" id="IPR011051">
    <property type="entry name" value="RmlC_Cupin_sf"/>
</dbReference>
<proteinExistence type="inferred from homology"/>
<dbReference type="AlphaFoldDB" id="A0AAQ3R983"/>
<dbReference type="InterPro" id="IPR029033">
    <property type="entry name" value="His_PPase_superfam"/>
</dbReference>
<name>A0AAQ3R983_9PEZI</name>
<dbReference type="Gene3D" id="3.40.50.1240">
    <property type="entry name" value="Phosphoglycerate mutase-like"/>
    <property type="match status" value="1"/>
</dbReference>
<dbReference type="SUPFAM" id="SSF51182">
    <property type="entry name" value="RmlC-like cupins"/>
    <property type="match status" value="1"/>
</dbReference>
<keyword evidence="6" id="KW-0732">Signal</keyword>
<dbReference type="SMART" id="SM00855">
    <property type="entry name" value="PGAM"/>
    <property type="match status" value="1"/>
</dbReference>
<keyword evidence="5" id="KW-0464">Manganese</keyword>
<dbReference type="InterPro" id="IPR006045">
    <property type="entry name" value="Cupin_1"/>
</dbReference>
<dbReference type="GO" id="GO:0030145">
    <property type="term" value="F:manganese ion binding"/>
    <property type="evidence" value="ECO:0007669"/>
    <property type="project" value="InterPro"/>
</dbReference>
<dbReference type="EMBL" id="CP138583">
    <property type="protein sequence ID" value="WPH00316.1"/>
    <property type="molecule type" value="Genomic_DNA"/>
</dbReference>
<gene>
    <name evidence="8" type="ORF">R9X50_00314100</name>
</gene>
<protein>
    <recommendedName>
        <fullName evidence="7">Cupin type-1 domain-containing protein</fullName>
    </recommendedName>
</protein>
<dbReference type="PANTHER" id="PTHR31238">
    <property type="entry name" value="GERMIN-LIKE PROTEIN SUBFAMILY 3 MEMBER 3"/>
    <property type="match status" value="1"/>
</dbReference>
<dbReference type="SUPFAM" id="SSF53254">
    <property type="entry name" value="Phosphoglycerate mutase-like"/>
    <property type="match status" value="1"/>
</dbReference>
<dbReference type="Gene3D" id="2.60.120.10">
    <property type="entry name" value="Jelly Rolls"/>
    <property type="match status" value="1"/>
</dbReference>
<dbReference type="SMART" id="SM00835">
    <property type="entry name" value="Cupin_1"/>
    <property type="match status" value="1"/>
</dbReference>
<organism evidence="8 9">
    <name type="scientific">Acrodontium crateriforme</name>
    <dbReference type="NCBI Taxonomy" id="150365"/>
    <lineage>
        <taxon>Eukaryota</taxon>
        <taxon>Fungi</taxon>
        <taxon>Dikarya</taxon>
        <taxon>Ascomycota</taxon>
        <taxon>Pezizomycotina</taxon>
        <taxon>Dothideomycetes</taxon>
        <taxon>Dothideomycetidae</taxon>
        <taxon>Mycosphaerellales</taxon>
        <taxon>Teratosphaeriaceae</taxon>
        <taxon>Acrodontium</taxon>
    </lineage>
</organism>
<comment type="subcellular location">
    <subcellularLocation>
        <location evidence="1">Secreted</location>
    </subcellularLocation>
</comment>
<evidence type="ECO:0000256" key="6">
    <source>
        <dbReference type="SAM" id="SignalP"/>
    </source>
</evidence>
<evidence type="ECO:0000256" key="4">
    <source>
        <dbReference type="ARBA" id="ARBA00022723"/>
    </source>
</evidence>
<keyword evidence="4" id="KW-0479">Metal-binding</keyword>
<feature type="chain" id="PRO_5042852044" description="Cupin type-1 domain-containing protein" evidence="6">
    <location>
        <begin position="21"/>
        <end position="454"/>
    </location>
</feature>
<evidence type="ECO:0000313" key="9">
    <source>
        <dbReference type="Proteomes" id="UP001303373"/>
    </source>
</evidence>
<sequence>MLSTLTAGLLLGVLMHHAAAVDKTRDPGLMAKLVTSNTQLDRESLLSTDKDWLFDFTAQDYFYNFAPGGVTNMNAATFPAAKGNGMTLAMLNLGPCAMLPPHYHPRAANYVVAVSGNTTTYMYEENGACLVTEILTPGKGTIFPQGSMHMMVNNGCENAQLISALNSEDAGTNNIGNVFTNGFPFDLVNAAFGHNLADAETAANMDPIGTGANWGLPACLKRCSSIINAVETTQGIICELKMAPILHLMRHAQGFHSSAVSREGHNMRDPKLTPEGEEQARTVCREFPRHDKIELLLASPLRRALQTCQIAFAPCVERNLKIVALPYAEEASDDPCDTGSEVDVLKAEFPDVDFDHVKHGWYLHEGDTAVDPTSLNARAAKLRRFIRDRPEKEVVLVGHGFFNHYLTGDVDNNGKQTTPWWEETELRTFTFVDGDENAAIKETEDSLTTRGASE</sequence>
<dbReference type="CDD" id="cd02241">
    <property type="entry name" value="cupin_OxOx"/>
    <property type="match status" value="1"/>
</dbReference>
<evidence type="ECO:0000313" key="8">
    <source>
        <dbReference type="EMBL" id="WPH00316.1"/>
    </source>
</evidence>
<evidence type="ECO:0000256" key="5">
    <source>
        <dbReference type="ARBA" id="ARBA00023211"/>
    </source>
</evidence>
<evidence type="ECO:0000259" key="7">
    <source>
        <dbReference type="SMART" id="SM00835"/>
    </source>
</evidence>
<evidence type="ECO:0000256" key="1">
    <source>
        <dbReference type="ARBA" id="ARBA00004613"/>
    </source>
</evidence>
<dbReference type="CDD" id="cd07067">
    <property type="entry name" value="HP_PGM_like"/>
    <property type="match status" value="1"/>
</dbReference>
<accession>A0AAQ3R983</accession>
<keyword evidence="3" id="KW-0964">Secreted</keyword>
<reference evidence="8 9" key="1">
    <citation type="submission" date="2023-11" db="EMBL/GenBank/DDBJ databases">
        <title>An acidophilic fungus is an integral part of prey digestion in a carnivorous sundew plant.</title>
        <authorList>
            <person name="Tsai I.J."/>
        </authorList>
    </citation>
    <scope>NUCLEOTIDE SEQUENCE [LARGE SCALE GENOMIC DNA]</scope>
    <source>
        <strain evidence="8">169a</strain>
    </source>
</reference>
<dbReference type="Pfam" id="PF00190">
    <property type="entry name" value="Cupin_1"/>
    <property type="match status" value="1"/>
</dbReference>
<dbReference type="InterPro" id="IPR001929">
    <property type="entry name" value="Germin"/>
</dbReference>
<comment type="similarity">
    <text evidence="2">Belongs to the germin family.</text>
</comment>
<dbReference type="GO" id="GO:0005576">
    <property type="term" value="C:extracellular region"/>
    <property type="evidence" value="ECO:0007669"/>
    <property type="project" value="UniProtKB-SubCell"/>
</dbReference>